<dbReference type="Proteomes" id="UP000054498">
    <property type="component" value="Unassembled WGS sequence"/>
</dbReference>
<evidence type="ECO:0000313" key="2">
    <source>
        <dbReference type="EMBL" id="KIY95214.1"/>
    </source>
</evidence>
<evidence type="ECO:0000313" key="3">
    <source>
        <dbReference type="Proteomes" id="UP000054498"/>
    </source>
</evidence>
<gene>
    <name evidence="2" type="ORF">MNEG_12750</name>
</gene>
<protein>
    <submittedName>
        <fullName evidence="2">Uncharacterized protein</fullName>
    </submittedName>
</protein>
<dbReference type="KEGG" id="mng:MNEG_12750"/>
<keyword evidence="3" id="KW-1185">Reference proteome</keyword>
<reference evidence="2 3" key="1">
    <citation type="journal article" date="2013" name="BMC Genomics">
        <title>Reconstruction of the lipid metabolism for the microalga Monoraphidium neglectum from its genome sequence reveals characteristics suitable for biofuel production.</title>
        <authorList>
            <person name="Bogen C."/>
            <person name="Al-Dilaimi A."/>
            <person name="Albersmeier A."/>
            <person name="Wichmann J."/>
            <person name="Grundmann M."/>
            <person name="Rupp O."/>
            <person name="Lauersen K.J."/>
            <person name="Blifernez-Klassen O."/>
            <person name="Kalinowski J."/>
            <person name="Goesmann A."/>
            <person name="Mussgnug J.H."/>
            <person name="Kruse O."/>
        </authorList>
    </citation>
    <scope>NUCLEOTIDE SEQUENCE [LARGE SCALE GENOMIC DNA]</scope>
    <source>
        <strain evidence="2 3">SAG 48.87</strain>
    </source>
</reference>
<proteinExistence type="predicted"/>
<organism evidence="2 3">
    <name type="scientific">Monoraphidium neglectum</name>
    <dbReference type="NCBI Taxonomy" id="145388"/>
    <lineage>
        <taxon>Eukaryota</taxon>
        <taxon>Viridiplantae</taxon>
        <taxon>Chlorophyta</taxon>
        <taxon>core chlorophytes</taxon>
        <taxon>Chlorophyceae</taxon>
        <taxon>CS clade</taxon>
        <taxon>Sphaeropleales</taxon>
        <taxon>Selenastraceae</taxon>
        <taxon>Monoraphidium</taxon>
    </lineage>
</organism>
<dbReference type="RefSeq" id="XP_013894234.1">
    <property type="nucleotide sequence ID" value="XM_014038780.1"/>
</dbReference>
<sequence length="176" mass="17695">MFEQQPPESEAVAGVVRDELSALLAGAADAKAYAQRYAAQHAASPFLARRAAAAEMLALVDAPAKAGAVAALVQAGTAGAGEGAWRPAAEQQQQQQPQQQQQQQAVAAHAECVAVEGLLAARGGPLEDAAAAAAWRAACAEAFPRSTHFGGPKRFVEGADGAAAAAAAGELSKLSV</sequence>
<dbReference type="AlphaFoldDB" id="A0A0D2LU78"/>
<dbReference type="GeneID" id="25730144"/>
<name>A0A0D2LU78_9CHLO</name>
<evidence type="ECO:0000256" key="1">
    <source>
        <dbReference type="SAM" id="MobiDB-lite"/>
    </source>
</evidence>
<accession>A0A0D2LU78</accession>
<feature type="compositionally biased region" description="Low complexity" evidence="1">
    <location>
        <begin position="91"/>
        <end position="102"/>
    </location>
</feature>
<dbReference type="EMBL" id="KK103631">
    <property type="protein sequence ID" value="KIY95214.1"/>
    <property type="molecule type" value="Genomic_DNA"/>
</dbReference>
<feature type="region of interest" description="Disordered" evidence="1">
    <location>
        <begin position="81"/>
        <end position="102"/>
    </location>
</feature>